<accession>A0AB34HFV5</accession>
<sequence length="369" mass="41503">MKVNQTCPCWQSRHLRRIGWVRLTCLGLTCEWVAWNSEFPEHWDGRRGGIELCPPGRRFLITMVASFVATAGQLLMPGLAALCRDWQVLQALIICPFLLMLLYWSCERLQGRHWLLKAIEGLGSKAGQLPPAVGGKDSPSRRHRRLGVCTTRGYMFRSEFQLLSKADRRTRGPRWNLRNAGAYRHRLRASLWVPSTCDALQRLPGVGATRPRPCLVEQLTKEGNLTRLLRGRRTVSWGNQDNKKLHQRHSHVWRVFKNWFLNVSGFSECGHWASVTTTTWELFSSTSARTPPQAEDSGKAHVQPHKEGASWPGVGVAWPVLVTVPSESGEVSVVTQEATFQSRVRASLPLTASPTPIAAWGFLTQDSVV</sequence>
<keyword evidence="2" id="KW-1133">Transmembrane helix</keyword>
<dbReference type="Proteomes" id="UP001159641">
    <property type="component" value="Unassembled WGS sequence"/>
</dbReference>
<protein>
    <recommendedName>
        <fullName evidence="5">Solute carrier family 22 member 23</fullName>
    </recommendedName>
</protein>
<evidence type="ECO:0000313" key="4">
    <source>
        <dbReference type="Proteomes" id="UP001159641"/>
    </source>
</evidence>
<proteinExistence type="predicted"/>
<keyword evidence="2" id="KW-0812">Transmembrane</keyword>
<evidence type="ECO:0008006" key="5">
    <source>
        <dbReference type="Google" id="ProtNLM"/>
    </source>
</evidence>
<keyword evidence="2" id="KW-0472">Membrane</keyword>
<comment type="caution">
    <text evidence="3">The sequence shown here is derived from an EMBL/GenBank/DDBJ whole genome shotgun (WGS) entry which is preliminary data.</text>
</comment>
<feature type="transmembrane region" description="Helical" evidence="2">
    <location>
        <begin position="59"/>
        <end position="82"/>
    </location>
</feature>
<evidence type="ECO:0000313" key="3">
    <source>
        <dbReference type="EMBL" id="KAJ8790606.1"/>
    </source>
</evidence>
<keyword evidence="4" id="KW-1185">Reference proteome</keyword>
<dbReference type="AlphaFoldDB" id="A0AB34HFV5"/>
<evidence type="ECO:0000256" key="2">
    <source>
        <dbReference type="SAM" id="Phobius"/>
    </source>
</evidence>
<organism evidence="3 4">
    <name type="scientific">Eschrichtius robustus</name>
    <name type="common">California gray whale</name>
    <name type="synonym">Eschrichtius gibbosus</name>
    <dbReference type="NCBI Taxonomy" id="9764"/>
    <lineage>
        <taxon>Eukaryota</taxon>
        <taxon>Metazoa</taxon>
        <taxon>Chordata</taxon>
        <taxon>Craniata</taxon>
        <taxon>Vertebrata</taxon>
        <taxon>Euteleostomi</taxon>
        <taxon>Mammalia</taxon>
        <taxon>Eutheria</taxon>
        <taxon>Laurasiatheria</taxon>
        <taxon>Artiodactyla</taxon>
        <taxon>Whippomorpha</taxon>
        <taxon>Cetacea</taxon>
        <taxon>Mysticeti</taxon>
        <taxon>Eschrichtiidae</taxon>
        <taxon>Eschrichtius</taxon>
    </lineage>
</organism>
<evidence type="ECO:0000256" key="1">
    <source>
        <dbReference type="SAM" id="MobiDB-lite"/>
    </source>
</evidence>
<dbReference type="EMBL" id="JAIQCJ010001354">
    <property type="protein sequence ID" value="KAJ8790606.1"/>
    <property type="molecule type" value="Genomic_DNA"/>
</dbReference>
<feature type="transmembrane region" description="Helical" evidence="2">
    <location>
        <begin position="88"/>
        <end position="106"/>
    </location>
</feature>
<feature type="region of interest" description="Disordered" evidence="1">
    <location>
        <begin position="288"/>
        <end position="308"/>
    </location>
</feature>
<feature type="compositionally biased region" description="Basic and acidic residues" evidence="1">
    <location>
        <begin position="296"/>
        <end position="308"/>
    </location>
</feature>
<name>A0AB34HFV5_ESCRO</name>
<reference evidence="3 4" key="1">
    <citation type="submission" date="2022-11" db="EMBL/GenBank/DDBJ databases">
        <title>Whole genome sequence of Eschrichtius robustus ER-17-0199.</title>
        <authorList>
            <person name="Bruniche-Olsen A."/>
            <person name="Black A.N."/>
            <person name="Fields C.J."/>
            <person name="Walden K."/>
            <person name="Dewoody J.A."/>
        </authorList>
    </citation>
    <scope>NUCLEOTIDE SEQUENCE [LARGE SCALE GENOMIC DNA]</scope>
    <source>
        <strain evidence="3">ER-17-0199</strain>
        <tissue evidence="3">Blubber</tissue>
    </source>
</reference>
<gene>
    <name evidence="3" type="ORF">J1605_004579</name>
</gene>